<dbReference type="GeneID" id="58919110"/>
<dbReference type="InterPro" id="IPR037057">
    <property type="entry name" value="DNA_rep_MutH/T2_RE_sf"/>
</dbReference>
<evidence type="ECO:0000256" key="2">
    <source>
        <dbReference type="ARBA" id="ARBA00022759"/>
    </source>
</evidence>
<gene>
    <name evidence="4" type="ORF">TIRI35C_1370</name>
</gene>
<evidence type="ECO:0000313" key="4">
    <source>
        <dbReference type="EMBL" id="CAD5244524.1"/>
    </source>
</evidence>
<proteinExistence type="predicted"/>
<keyword evidence="1" id="KW-0540">Nuclease</keyword>
<evidence type="ECO:0008006" key="6">
    <source>
        <dbReference type="Google" id="ProtNLM"/>
    </source>
</evidence>
<dbReference type="AlphaFoldDB" id="A0A7G2D7U6"/>
<dbReference type="Proteomes" id="UP000516304">
    <property type="component" value="Chromosome TIRI35C"/>
</dbReference>
<keyword evidence="2" id="KW-0255">Endonuclease</keyword>
<dbReference type="GO" id="GO:0009307">
    <property type="term" value="P:DNA restriction-modification system"/>
    <property type="evidence" value="ECO:0007669"/>
    <property type="project" value="InterPro"/>
</dbReference>
<dbReference type="SUPFAM" id="SSF52980">
    <property type="entry name" value="Restriction endonuclease-like"/>
    <property type="match status" value="1"/>
</dbReference>
<keyword evidence="3" id="KW-0378">Hydrolase</keyword>
<dbReference type="InterPro" id="IPR015307">
    <property type="entry name" value="Restrct_endonuc_II_HincII"/>
</dbReference>
<dbReference type="GO" id="GO:0003677">
    <property type="term" value="F:DNA binding"/>
    <property type="evidence" value="ECO:0007669"/>
    <property type="project" value="InterPro"/>
</dbReference>
<dbReference type="Pfam" id="PF09226">
    <property type="entry name" value="Endonuc-HincII"/>
    <property type="match status" value="1"/>
</dbReference>
<sequence>MRGIRDLNILKDYVHDALKQEIQNGNDKIYIGRRASGSASGLPFEEWTKEAIENYARRNNIQIRVFLQEEFLREVVDELKNRGYTTPQRIENFLYENTWWGLRPSSQGQHYFFSKGQLEDAIAGRDVRAYQQSIADLVVFYGDDLIADINKIVAINVKSHDLGKKSRHPNIVSAKRLLEYFNDILDKNPSYLDDFELWFIGIYYERRDSYAYLSQNEVYLRDLFKLKISEIPVINFDAAIQLQWHIKEMEEYQSQTKEDFIKNLAVETQKRWKEFSEKRTEVIDDLVGSILEKL</sequence>
<name>A0A7G2D7U6_9EURY</name>
<evidence type="ECO:0000256" key="3">
    <source>
        <dbReference type="ARBA" id="ARBA00022801"/>
    </source>
</evidence>
<keyword evidence="5" id="KW-1185">Reference proteome</keyword>
<organism evidence="4 5">
    <name type="scientific">Thermococcus camini</name>
    <dbReference type="NCBI Taxonomy" id="2016373"/>
    <lineage>
        <taxon>Archaea</taxon>
        <taxon>Methanobacteriati</taxon>
        <taxon>Methanobacteriota</taxon>
        <taxon>Thermococci</taxon>
        <taxon>Thermococcales</taxon>
        <taxon>Thermococcaceae</taxon>
        <taxon>Thermococcus</taxon>
    </lineage>
</organism>
<protein>
    <recommendedName>
        <fullName evidence="6">Restriction endonuclease</fullName>
    </recommendedName>
</protein>
<dbReference type="InterPro" id="IPR011335">
    <property type="entry name" value="Restrct_endonuc-II-like"/>
</dbReference>
<accession>A0A7G2D7U6</accession>
<evidence type="ECO:0000313" key="5">
    <source>
        <dbReference type="Proteomes" id="UP000516304"/>
    </source>
</evidence>
<dbReference type="EMBL" id="LR881183">
    <property type="protein sequence ID" value="CAD5244524.1"/>
    <property type="molecule type" value="Genomic_DNA"/>
</dbReference>
<dbReference type="RefSeq" id="WP_188202263.1">
    <property type="nucleotide sequence ID" value="NZ_LR881183.1"/>
</dbReference>
<evidence type="ECO:0000256" key="1">
    <source>
        <dbReference type="ARBA" id="ARBA00022722"/>
    </source>
</evidence>
<reference evidence="4 5" key="1">
    <citation type="submission" date="2020-09" db="EMBL/GenBank/DDBJ databases">
        <authorList>
            <person name="Courtine D."/>
        </authorList>
    </citation>
    <scope>NUCLEOTIDE SEQUENCE [LARGE SCALE GENOMIC DNA]</scope>
    <source>
        <strain evidence="4 5">IRI35c</strain>
    </source>
</reference>
<dbReference type="GO" id="GO:0009036">
    <property type="term" value="F:type II site-specific deoxyribonuclease activity"/>
    <property type="evidence" value="ECO:0007669"/>
    <property type="project" value="InterPro"/>
</dbReference>
<dbReference type="KEGG" id="tcq:TIRI35C_1370"/>
<dbReference type="Gene3D" id="3.40.600.10">
    <property type="entry name" value="DNA mismatch repair MutH/Restriction endonuclease, type II"/>
    <property type="match status" value="1"/>
</dbReference>